<keyword evidence="20" id="KW-0548">Nucleotidyltransferase</keyword>
<comment type="catalytic activity">
    <reaction evidence="2">
        <text>adenosylcob(III)inamide phosphate + GTP + H(+) = adenosylcob(III)inamide-GDP + diphosphate</text>
        <dbReference type="Rhea" id="RHEA:22712"/>
        <dbReference type="ChEBI" id="CHEBI:15378"/>
        <dbReference type="ChEBI" id="CHEBI:33019"/>
        <dbReference type="ChEBI" id="CHEBI:37565"/>
        <dbReference type="ChEBI" id="CHEBI:58502"/>
        <dbReference type="ChEBI" id="CHEBI:60487"/>
        <dbReference type="EC" id="2.7.7.62"/>
    </reaction>
</comment>
<dbReference type="GO" id="GO:0005524">
    <property type="term" value="F:ATP binding"/>
    <property type="evidence" value="ECO:0007669"/>
    <property type="project" value="UniProtKB-KW"/>
</dbReference>
<dbReference type="Gene3D" id="3.40.50.300">
    <property type="entry name" value="P-loop containing nucleotide triphosphate hydrolases"/>
    <property type="match status" value="1"/>
</dbReference>
<evidence type="ECO:0000256" key="7">
    <source>
        <dbReference type="ARBA" id="ARBA00007490"/>
    </source>
</evidence>
<dbReference type="CDD" id="cd00544">
    <property type="entry name" value="CobU"/>
    <property type="match status" value="1"/>
</dbReference>
<evidence type="ECO:0000256" key="13">
    <source>
        <dbReference type="ARBA" id="ARBA00022777"/>
    </source>
</evidence>
<evidence type="ECO:0000256" key="4">
    <source>
        <dbReference type="ARBA" id="ARBA00003889"/>
    </source>
</evidence>
<evidence type="ECO:0000256" key="19">
    <source>
        <dbReference type="PIRSR" id="PIRSR006135-2"/>
    </source>
</evidence>
<keyword evidence="11" id="KW-0808">Transferase</keyword>
<dbReference type="GO" id="GO:0043752">
    <property type="term" value="F:adenosylcobinamide kinase activity"/>
    <property type="evidence" value="ECO:0007669"/>
    <property type="project" value="UniProtKB-EC"/>
</dbReference>
<evidence type="ECO:0000256" key="17">
    <source>
        <dbReference type="ARBA" id="ARBA00030571"/>
    </source>
</evidence>
<comment type="catalytic activity">
    <reaction evidence="1">
        <text>adenosylcob(III)inamide + ATP = adenosylcob(III)inamide phosphate + ADP + H(+)</text>
        <dbReference type="Rhea" id="RHEA:15769"/>
        <dbReference type="ChEBI" id="CHEBI:2480"/>
        <dbReference type="ChEBI" id="CHEBI:15378"/>
        <dbReference type="ChEBI" id="CHEBI:30616"/>
        <dbReference type="ChEBI" id="CHEBI:58502"/>
        <dbReference type="ChEBI" id="CHEBI:456216"/>
        <dbReference type="EC" id="2.7.1.156"/>
    </reaction>
</comment>
<dbReference type="InterPro" id="IPR003203">
    <property type="entry name" value="CobU/CobP"/>
</dbReference>
<feature type="binding site" evidence="19">
    <location>
        <begin position="15"/>
        <end position="22"/>
    </location>
    <ligand>
        <name>GTP</name>
        <dbReference type="ChEBI" id="CHEBI:37565"/>
    </ligand>
</feature>
<evidence type="ECO:0000256" key="6">
    <source>
        <dbReference type="ARBA" id="ARBA00005159"/>
    </source>
</evidence>
<dbReference type="STRING" id="13035.Dacsa_2463"/>
<evidence type="ECO:0000256" key="10">
    <source>
        <dbReference type="ARBA" id="ARBA00022573"/>
    </source>
</evidence>
<dbReference type="UniPathway" id="UPA00148">
    <property type="reaction ID" value="UER00236"/>
</dbReference>
<dbReference type="eggNOG" id="COG2087">
    <property type="taxonomic scope" value="Bacteria"/>
</dbReference>
<proteinExistence type="inferred from homology"/>
<reference evidence="20" key="1">
    <citation type="submission" date="2012-04" db="EMBL/GenBank/DDBJ databases">
        <title>Finished genome of Dactylococcopsis salina PCC 8305.</title>
        <authorList>
            <consortium name="US DOE Joint Genome Institute"/>
            <person name="Gugger M."/>
            <person name="Coursin T."/>
            <person name="Rippka R."/>
            <person name="Tandeau De Marsac N."/>
            <person name="Huntemann M."/>
            <person name="Wei C.-L."/>
            <person name="Han J."/>
            <person name="Detter J.C."/>
            <person name="Han C."/>
            <person name="Tapia R."/>
            <person name="Daligault H."/>
            <person name="Chen A."/>
            <person name="Krypides N."/>
            <person name="Mavromatis K."/>
            <person name="Markowitz V."/>
            <person name="Szeto E."/>
            <person name="Ivanova N."/>
            <person name="Ovchinnikova G."/>
            <person name="Pagani I."/>
            <person name="Pati A."/>
            <person name="Goodwin L."/>
            <person name="Peters L."/>
            <person name="Pitluck S."/>
            <person name="Woyke T."/>
            <person name="Kerfeld C."/>
        </authorList>
    </citation>
    <scope>NUCLEOTIDE SEQUENCE [LARGE SCALE GENOMIC DNA]</scope>
    <source>
        <strain evidence="20">PCC 8305</strain>
    </source>
</reference>
<keyword evidence="13 20" id="KW-0418">Kinase</keyword>
<comment type="pathway">
    <text evidence="6">Cofactor biosynthesis; adenosylcobalamin biosynthesis; adenosylcobalamin from cob(II)yrinate a,c-diamide: step 5/7.</text>
</comment>
<dbReference type="InterPro" id="IPR027417">
    <property type="entry name" value="P-loop_NTPase"/>
</dbReference>
<dbReference type="AlphaFoldDB" id="K9YVY4"/>
<dbReference type="NCBIfam" id="NF004469">
    <property type="entry name" value="PRK05800.1"/>
    <property type="match status" value="1"/>
</dbReference>
<dbReference type="KEGG" id="dsl:Dacsa_2463"/>
<keyword evidence="14" id="KW-0067">ATP-binding</keyword>
<name>K9YVY4_DACS8</name>
<dbReference type="EC" id="2.7.7.62" evidence="9"/>
<evidence type="ECO:0000256" key="18">
    <source>
        <dbReference type="PIRSR" id="PIRSR006135-1"/>
    </source>
</evidence>
<comment type="function">
    <text evidence="4">Catalyzes ATP-dependent phosphorylation of adenosylcobinamide and addition of GMP to adenosylcobinamide phosphate.</text>
</comment>
<evidence type="ECO:0000313" key="21">
    <source>
        <dbReference type="Proteomes" id="UP000010482"/>
    </source>
</evidence>
<evidence type="ECO:0000256" key="3">
    <source>
        <dbReference type="ARBA" id="ARBA00001522"/>
    </source>
</evidence>
<evidence type="ECO:0000256" key="12">
    <source>
        <dbReference type="ARBA" id="ARBA00022741"/>
    </source>
</evidence>
<dbReference type="EC" id="2.7.1.156" evidence="8"/>
<gene>
    <name evidence="20" type="ORF">Dacsa_2463</name>
</gene>
<dbReference type="RefSeq" id="WP_015230049.1">
    <property type="nucleotide sequence ID" value="NC_019780.1"/>
</dbReference>
<dbReference type="PANTHER" id="PTHR34848:SF1">
    <property type="entry name" value="BIFUNCTIONAL ADENOSYLCOBALAMIN BIOSYNTHESIS PROTEIN COBU"/>
    <property type="match status" value="1"/>
</dbReference>
<dbReference type="GO" id="GO:0005525">
    <property type="term" value="F:GTP binding"/>
    <property type="evidence" value="ECO:0007669"/>
    <property type="project" value="UniProtKB-KW"/>
</dbReference>
<dbReference type="PANTHER" id="PTHR34848">
    <property type="match status" value="1"/>
</dbReference>
<evidence type="ECO:0000256" key="14">
    <source>
        <dbReference type="ARBA" id="ARBA00022840"/>
    </source>
</evidence>
<feature type="binding site" evidence="19">
    <location>
        <position position="91"/>
    </location>
    <ligand>
        <name>GTP</name>
        <dbReference type="ChEBI" id="CHEBI:37565"/>
    </ligand>
</feature>
<dbReference type="GO" id="GO:0008820">
    <property type="term" value="F:cobinamide phosphate guanylyltransferase activity"/>
    <property type="evidence" value="ECO:0007669"/>
    <property type="project" value="UniProtKB-EC"/>
</dbReference>
<keyword evidence="12 19" id="KW-0547">Nucleotide-binding</keyword>
<sequence length="186" mass="20366">MEEVATKGKVILVLGAASCGKSEWAENLAKASQKPVTYIATAIAHPDDPAWQKKIEKHALRRPQSWSTVEIPTALSAYITERKGEDCLLIDSLGTWVANGLETEDQDWEETVISLLNSLENASSEIILVGEETGWGVIPAYKSGRLFRDRLGNLTRRIGEIATEVYLVTGGYALPLNQIGQSLKTI</sequence>
<organism evidence="20 21">
    <name type="scientific">Dactylococcopsis salina (strain PCC 8305)</name>
    <name type="common">Myxobactron salinum</name>
    <dbReference type="NCBI Taxonomy" id="13035"/>
    <lineage>
        <taxon>Bacteria</taxon>
        <taxon>Bacillati</taxon>
        <taxon>Cyanobacteriota</taxon>
        <taxon>Cyanophyceae</taxon>
        <taxon>Nodosilineales</taxon>
        <taxon>Cymatolegaceae</taxon>
        <taxon>Dactylococcopsis</taxon>
    </lineage>
</organism>
<evidence type="ECO:0000256" key="2">
    <source>
        <dbReference type="ARBA" id="ARBA00000711"/>
    </source>
</evidence>
<evidence type="ECO:0000256" key="5">
    <source>
        <dbReference type="ARBA" id="ARBA00004692"/>
    </source>
</evidence>
<evidence type="ECO:0000256" key="16">
    <source>
        <dbReference type="ARBA" id="ARBA00029570"/>
    </source>
</evidence>
<evidence type="ECO:0000256" key="9">
    <source>
        <dbReference type="ARBA" id="ARBA00012523"/>
    </source>
</evidence>
<dbReference type="HOGENOM" id="CLU_094161_0_1_3"/>
<dbReference type="Pfam" id="PF02283">
    <property type="entry name" value="CobU"/>
    <property type="match status" value="1"/>
</dbReference>
<keyword evidence="15 19" id="KW-0342">GTP-binding</keyword>
<dbReference type="SUPFAM" id="SSF52540">
    <property type="entry name" value="P-loop containing nucleoside triphosphate hydrolases"/>
    <property type="match status" value="1"/>
</dbReference>
<comment type="similarity">
    <text evidence="7">Belongs to the CobU/CobP family.</text>
</comment>
<feature type="binding site" evidence="19">
    <location>
        <position position="70"/>
    </location>
    <ligand>
        <name>GTP</name>
        <dbReference type="ChEBI" id="CHEBI:37565"/>
    </ligand>
</feature>
<evidence type="ECO:0000256" key="15">
    <source>
        <dbReference type="ARBA" id="ARBA00023134"/>
    </source>
</evidence>
<accession>K9YVY4</accession>
<dbReference type="PATRIC" id="fig|13035.3.peg.2811"/>
<dbReference type="EMBL" id="CP003944">
    <property type="protein sequence ID" value="AFZ51059.1"/>
    <property type="molecule type" value="Genomic_DNA"/>
</dbReference>
<feature type="active site" description="GMP-histidine intermediate" evidence="18">
    <location>
        <position position="58"/>
    </location>
</feature>
<evidence type="ECO:0000313" key="20">
    <source>
        <dbReference type="EMBL" id="AFZ51059.1"/>
    </source>
</evidence>
<comment type="catalytic activity">
    <reaction evidence="3">
        <text>adenosylcob(III)inamide + GTP = adenosylcob(III)inamide phosphate + GDP + H(+)</text>
        <dbReference type="Rhea" id="RHEA:15765"/>
        <dbReference type="ChEBI" id="CHEBI:2480"/>
        <dbReference type="ChEBI" id="CHEBI:15378"/>
        <dbReference type="ChEBI" id="CHEBI:37565"/>
        <dbReference type="ChEBI" id="CHEBI:58189"/>
        <dbReference type="ChEBI" id="CHEBI:58502"/>
        <dbReference type="EC" id="2.7.1.156"/>
    </reaction>
</comment>
<keyword evidence="10" id="KW-0169">Cobalamin biosynthesis</keyword>
<comment type="pathway">
    <text evidence="5">Cofactor biosynthesis; adenosylcobalamin biosynthesis; adenosylcobalamin from cob(II)yrinate a,c-diamide: step 6/7.</text>
</comment>
<dbReference type="GO" id="GO:0009236">
    <property type="term" value="P:cobalamin biosynthetic process"/>
    <property type="evidence" value="ECO:0007669"/>
    <property type="project" value="UniProtKB-UniPathway"/>
</dbReference>
<feature type="binding site" evidence="19">
    <location>
        <begin position="40"/>
        <end position="42"/>
    </location>
    <ligand>
        <name>GTP</name>
        <dbReference type="ChEBI" id="CHEBI:37565"/>
    </ligand>
</feature>
<dbReference type="OrthoDB" id="9799422at2"/>
<protein>
    <recommendedName>
        <fullName evidence="16">Adenosylcobinamide kinase</fullName>
        <ecNumber evidence="8">2.7.1.156</ecNumber>
        <ecNumber evidence="9">2.7.7.62</ecNumber>
    </recommendedName>
    <alternativeName>
        <fullName evidence="17">Adenosylcobinamide-phosphate guanylyltransferase</fullName>
    </alternativeName>
</protein>
<evidence type="ECO:0000256" key="8">
    <source>
        <dbReference type="ARBA" id="ARBA00012016"/>
    </source>
</evidence>
<keyword evidence="21" id="KW-1185">Reference proteome</keyword>
<dbReference type="PIRSF" id="PIRSF006135">
    <property type="entry name" value="CobU"/>
    <property type="match status" value="1"/>
</dbReference>
<dbReference type="Proteomes" id="UP000010482">
    <property type="component" value="Chromosome"/>
</dbReference>
<evidence type="ECO:0000256" key="1">
    <source>
        <dbReference type="ARBA" id="ARBA00000312"/>
    </source>
</evidence>
<evidence type="ECO:0000256" key="11">
    <source>
        <dbReference type="ARBA" id="ARBA00022679"/>
    </source>
</evidence>